<dbReference type="InterPro" id="IPR050766">
    <property type="entry name" value="Bact_Lucif_Oxidored"/>
</dbReference>
<dbReference type="OrthoDB" id="9780518at2"/>
<evidence type="ECO:0000259" key="2">
    <source>
        <dbReference type="Pfam" id="PF00296"/>
    </source>
</evidence>
<comment type="similarity">
    <text evidence="1">To bacterial alkanal monooxygenase alpha and beta chains.</text>
</comment>
<accession>A0A447IMR9</accession>
<keyword evidence="3" id="KW-0560">Oxidoreductase</keyword>
<evidence type="ECO:0000256" key="1">
    <source>
        <dbReference type="ARBA" id="ARBA00007789"/>
    </source>
</evidence>
<dbReference type="Proteomes" id="UP000270743">
    <property type="component" value="Unassembled WGS sequence"/>
</dbReference>
<evidence type="ECO:0000313" key="3">
    <source>
        <dbReference type="EMBL" id="VDS08798.1"/>
    </source>
</evidence>
<dbReference type="InterPro" id="IPR036661">
    <property type="entry name" value="Luciferase-like_sf"/>
</dbReference>
<keyword evidence="4" id="KW-1185">Reference proteome</keyword>
<dbReference type="RefSeq" id="WP_126154444.1">
    <property type="nucleotide sequence ID" value="NZ_UZWE01000029.1"/>
</dbReference>
<dbReference type="InterPro" id="IPR011251">
    <property type="entry name" value="Luciferase-like_dom"/>
</dbReference>
<sequence length="327" mass="34738">MSFRLGLLDKSPIAEGSTGPDALATTLAAARLADDLGYHRYWLAEHHGSPGLASAAPEILVSHILAQTRRIKVGSGGVLLQHYGGYKVAELFSVLASLAPGRVELGVGKSPGGLPLATRAIQAELAPGSARDLDRKLADLDAWLNGIHHGADIVPRPAVLPDRFLLGGSVDSAVQAAQLGWNFVHADHQDGDRDKTLAVLDSYQAIAGRRPILAIAAFAAPSRAEAEDRLGELRIVRPVFADGHAVNLVTEDAAHEYARQYGSEDYRIEIRKPTAIAGTADDVHQQLQALQADLGVTDFIIDQPVADPAARLTSIELIARQARRAAA</sequence>
<gene>
    <name evidence="3" type="primary">limB_2</name>
    <name evidence="3" type="ORF">PARHAE_01982</name>
</gene>
<dbReference type="Pfam" id="PF00296">
    <property type="entry name" value="Bac_luciferase"/>
    <property type="match status" value="1"/>
</dbReference>
<dbReference type="Gene3D" id="3.20.20.30">
    <property type="entry name" value="Luciferase-like domain"/>
    <property type="match status" value="1"/>
</dbReference>
<reference evidence="3 4" key="1">
    <citation type="submission" date="2018-12" db="EMBL/GenBank/DDBJ databases">
        <authorList>
            <person name="Criscuolo A."/>
        </authorList>
    </citation>
    <scope>NUCLEOTIDE SEQUENCE [LARGE SCALE GENOMIC DNA]</scope>
    <source>
        <strain evidence="3">ACIP1116241</strain>
    </source>
</reference>
<feature type="domain" description="Luciferase-like" evidence="2">
    <location>
        <begin position="14"/>
        <end position="297"/>
    </location>
</feature>
<dbReference type="PANTHER" id="PTHR30137">
    <property type="entry name" value="LUCIFERASE-LIKE MONOOXYGENASE"/>
    <property type="match status" value="1"/>
</dbReference>
<organism evidence="3 4">
    <name type="scientific">Paracoccus haematequi</name>
    <dbReference type="NCBI Taxonomy" id="2491866"/>
    <lineage>
        <taxon>Bacteria</taxon>
        <taxon>Pseudomonadati</taxon>
        <taxon>Pseudomonadota</taxon>
        <taxon>Alphaproteobacteria</taxon>
        <taxon>Rhodobacterales</taxon>
        <taxon>Paracoccaceae</taxon>
        <taxon>Paracoccus</taxon>
    </lineage>
</organism>
<dbReference type="SUPFAM" id="SSF51679">
    <property type="entry name" value="Bacterial luciferase-like"/>
    <property type="match status" value="1"/>
</dbReference>
<dbReference type="GO" id="GO:0005829">
    <property type="term" value="C:cytosol"/>
    <property type="evidence" value="ECO:0007669"/>
    <property type="project" value="TreeGrafter"/>
</dbReference>
<dbReference type="GO" id="GO:0052601">
    <property type="term" value="F:limonene 1,2-monooxygenase [NAD(P)H) activity"/>
    <property type="evidence" value="ECO:0007669"/>
    <property type="project" value="UniProtKB-EC"/>
</dbReference>
<keyword evidence="3" id="KW-0503">Monooxygenase</keyword>
<name>A0A447IMR9_9RHOB</name>
<dbReference type="AlphaFoldDB" id="A0A447IMR9"/>
<dbReference type="PANTHER" id="PTHR30137:SF20">
    <property type="entry name" value="N-ACETYL-S-ALKYLCYSTEINE MONOOXYGENASE"/>
    <property type="match status" value="1"/>
</dbReference>
<proteinExistence type="predicted"/>
<protein>
    <submittedName>
        <fullName evidence="3">Limonene 1,2-monooxygenase</fullName>
        <ecNumber evidence="3">1.14.13.107</ecNumber>
    </submittedName>
</protein>
<dbReference type="NCBIfam" id="TIGR03558">
    <property type="entry name" value="oxido_grp_1"/>
    <property type="match status" value="1"/>
</dbReference>
<dbReference type="EMBL" id="UZWE01000029">
    <property type="protein sequence ID" value="VDS08798.1"/>
    <property type="molecule type" value="Genomic_DNA"/>
</dbReference>
<dbReference type="EC" id="1.14.13.107" evidence="3"/>
<dbReference type="InterPro" id="IPR019949">
    <property type="entry name" value="CmoO-like"/>
</dbReference>
<evidence type="ECO:0000313" key="4">
    <source>
        <dbReference type="Proteomes" id="UP000270743"/>
    </source>
</evidence>